<dbReference type="AlphaFoldDB" id="A0A8C0ZEQ3"/>
<name>A0A8C0ZEQ3_CYACU</name>
<dbReference type="GO" id="GO:0005615">
    <property type="term" value="C:extracellular space"/>
    <property type="evidence" value="ECO:0007669"/>
    <property type="project" value="TreeGrafter"/>
</dbReference>
<keyword evidence="1" id="KW-1015">Disulfide bond</keyword>
<keyword evidence="4" id="KW-1185">Reference proteome</keyword>
<proteinExistence type="predicted"/>
<gene>
    <name evidence="3" type="primary">LOC111942281</name>
</gene>
<evidence type="ECO:0000313" key="4">
    <source>
        <dbReference type="Proteomes" id="UP000694410"/>
    </source>
</evidence>
<dbReference type="Proteomes" id="UP000694410">
    <property type="component" value="Unplaced"/>
</dbReference>
<dbReference type="InterPro" id="IPR050098">
    <property type="entry name" value="TFPI/VKTCI-like"/>
</dbReference>
<accession>A0A8C0ZEQ3</accession>
<dbReference type="FunFam" id="4.10.410.10:FF:000007">
    <property type="entry name" value="Collagen type VI alpha 3 chain"/>
    <property type="match status" value="1"/>
</dbReference>
<dbReference type="InterPro" id="IPR002223">
    <property type="entry name" value="Kunitz_BPTI"/>
</dbReference>
<evidence type="ECO:0000313" key="3">
    <source>
        <dbReference type="Ensembl" id="ENSCCEP00000015306.1"/>
    </source>
</evidence>
<evidence type="ECO:0000256" key="1">
    <source>
        <dbReference type="ARBA" id="ARBA00023157"/>
    </source>
</evidence>
<dbReference type="CDD" id="cd22629">
    <property type="entry name" value="Kunitz_collagen_alpha3_VI"/>
    <property type="match status" value="1"/>
</dbReference>
<evidence type="ECO:0000259" key="2">
    <source>
        <dbReference type="PROSITE" id="PS50279"/>
    </source>
</evidence>
<dbReference type="Pfam" id="PF00014">
    <property type="entry name" value="Kunitz_BPTI"/>
    <property type="match status" value="1"/>
</dbReference>
<protein>
    <submittedName>
        <fullName evidence="3">Collagen alpha-3(VI) chain-like</fullName>
    </submittedName>
</protein>
<dbReference type="SUPFAM" id="SSF57362">
    <property type="entry name" value="BPTI-like"/>
    <property type="match status" value="1"/>
</dbReference>
<reference evidence="3" key="2">
    <citation type="submission" date="2025-09" db="UniProtKB">
        <authorList>
            <consortium name="Ensembl"/>
        </authorList>
    </citation>
    <scope>IDENTIFICATION</scope>
</reference>
<dbReference type="PANTHER" id="PTHR10083">
    <property type="entry name" value="KUNITZ-TYPE PROTEASE INHIBITOR-RELATED"/>
    <property type="match status" value="1"/>
</dbReference>
<dbReference type="PROSITE" id="PS00280">
    <property type="entry name" value="BPTI_KUNITZ_1"/>
    <property type="match status" value="1"/>
</dbReference>
<dbReference type="GO" id="GO:0004867">
    <property type="term" value="F:serine-type endopeptidase inhibitor activity"/>
    <property type="evidence" value="ECO:0007669"/>
    <property type="project" value="InterPro"/>
</dbReference>
<dbReference type="PRINTS" id="PR00759">
    <property type="entry name" value="BASICPTASE"/>
</dbReference>
<dbReference type="PANTHER" id="PTHR10083:SF374">
    <property type="entry name" value="BPTI_KUNITZ INHIBITOR DOMAIN-CONTAINING PROTEIN"/>
    <property type="match status" value="1"/>
</dbReference>
<dbReference type="Ensembl" id="ENSCCET00000023782.1">
    <property type="protein sequence ID" value="ENSCCEP00000015306.1"/>
    <property type="gene ID" value="ENSCCEG00000014502.1"/>
</dbReference>
<dbReference type="InterPro" id="IPR036880">
    <property type="entry name" value="Kunitz_BPTI_sf"/>
</dbReference>
<dbReference type="PROSITE" id="PS50279">
    <property type="entry name" value="BPTI_KUNITZ_2"/>
    <property type="match status" value="1"/>
</dbReference>
<dbReference type="InterPro" id="IPR020901">
    <property type="entry name" value="Prtase_inh_Kunz-CS"/>
</dbReference>
<dbReference type="Gene3D" id="4.10.410.10">
    <property type="entry name" value="Pancreatic trypsin inhibitor Kunitz domain"/>
    <property type="match status" value="1"/>
</dbReference>
<organism evidence="3 4">
    <name type="scientific">Cyanistes caeruleus</name>
    <name type="common">Eurasian blue tit</name>
    <name type="synonym">Parus caeruleus</name>
    <dbReference type="NCBI Taxonomy" id="156563"/>
    <lineage>
        <taxon>Eukaryota</taxon>
        <taxon>Metazoa</taxon>
        <taxon>Chordata</taxon>
        <taxon>Craniata</taxon>
        <taxon>Vertebrata</taxon>
        <taxon>Euteleostomi</taxon>
        <taxon>Archelosauria</taxon>
        <taxon>Archosauria</taxon>
        <taxon>Dinosauria</taxon>
        <taxon>Saurischia</taxon>
        <taxon>Theropoda</taxon>
        <taxon>Coelurosauria</taxon>
        <taxon>Aves</taxon>
        <taxon>Neognathae</taxon>
        <taxon>Neoaves</taxon>
        <taxon>Telluraves</taxon>
        <taxon>Australaves</taxon>
        <taxon>Passeriformes</taxon>
        <taxon>Paridae</taxon>
        <taxon>Cyanistes</taxon>
    </lineage>
</organism>
<dbReference type="SMART" id="SM00131">
    <property type="entry name" value="KU"/>
    <property type="match status" value="1"/>
</dbReference>
<sequence length="105" mass="11730">MFRSLPTVLCFPALQIHSEKAVLHPGVLLTAVAPVLSTVMDICRLQKDEGTCRNFVLKWYYDPETKSCARFWYGGCGGNENRFNTQKECEKLCTINPGVVTTIGT</sequence>
<feature type="domain" description="BPTI/Kunitz inhibitor" evidence="2">
    <location>
        <begin position="43"/>
        <end position="93"/>
    </location>
</feature>
<reference evidence="3" key="1">
    <citation type="submission" date="2025-08" db="UniProtKB">
        <authorList>
            <consortium name="Ensembl"/>
        </authorList>
    </citation>
    <scope>IDENTIFICATION</scope>
</reference>